<dbReference type="AlphaFoldDB" id="A0A0A9QLM2"/>
<evidence type="ECO:0000313" key="1">
    <source>
        <dbReference type="EMBL" id="JAE32652.1"/>
    </source>
</evidence>
<sequence>MRGRSPASPKSHPHANVHSVLVSP</sequence>
<reference evidence="1" key="2">
    <citation type="journal article" date="2015" name="Data Brief">
        <title>Shoot transcriptome of the giant reed, Arundo donax.</title>
        <authorList>
            <person name="Barrero R.A."/>
            <person name="Guerrero F.D."/>
            <person name="Moolhuijzen P."/>
            <person name="Goolsby J.A."/>
            <person name="Tidwell J."/>
            <person name="Bellgard S.E."/>
            <person name="Bellgard M.I."/>
        </authorList>
    </citation>
    <scope>NUCLEOTIDE SEQUENCE</scope>
    <source>
        <tissue evidence="1">Shoot tissue taken approximately 20 cm above the soil surface</tissue>
    </source>
</reference>
<organism evidence="1">
    <name type="scientific">Arundo donax</name>
    <name type="common">Giant reed</name>
    <name type="synonym">Donax arundinaceus</name>
    <dbReference type="NCBI Taxonomy" id="35708"/>
    <lineage>
        <taxon>Eukaryota</taxon>
        <taxon>Viridiplantae</taxon>
        <taxon>Streptophyta</taxon>
        <taxon>Embryophyta</taxon>
        <taxon>Tracheophyta</taxon>
        <taxon>Spermatophyta</taxon>
        <taxon>Magnoliopsida</taxon>
        <taxon>Liliopsida</taxon>
        <taxon>Poales</taxon>
        <taxon>Poaceae</taxon>
        <taxon>PACMAD clade</taxon>
        <taxon>Arundinoideae</taxon>
        <taxon>Arundineae</taxon>
        <taxon>Arundo</taxon>
    </lineage>
</organism>
<reference evidence="1" key="1">
    <citation type="submission" date="2014-09" db="EMBL/GenBank/DDBJ databases">
        <authorList>
            <person name="Magalhaes I.L.F."/>
            <person name="Oliveira U."/>
            <person name="Santos F.R."/>
            <person name="Vidigal T.H.D.A."/>
            <person name="Brescovit A.D."/>
            <person name="Santos A.J."/>
        </authorList>
    </citation>
    <scope>NUCLEOTIDE SEQUENCE</scope>
    <source>
        <tissue evidence="1">Shoot tissue taken approximately 20 cm above the soil surface</tissue>
    </source>
</reference>
<accession>A0A0A9QLM2</accession>
<name>A0A0A9QLM2_ARUDO</name>
<protein>
    <submittedName>
        <fullName evidence="1">Uncharacterized protein</fullName>
    </submittedName>
</protein>
<dbReference type="EMBL" id="GBRH01165244">
    <property type="protein sequence ID" value="JAE32652.1"/>
    <property type="molecule type" value="Transcribed_RNA"/>
</dbReference>
<proteinExistence type="predicted"/>